<dbReference type="AlphaFoldDB" id="A0A016SFI4"/>
<gene>
    <name evidence="1" type="primary">Acey_s0237.g3243</name>
    <name evidence="1" type="ORF">Y032_0237g3243</name>
</gene>
<comment type="caution">
    <text evidence="1">The sequence shown here is derived from an EMBL/GenBank/DDBJ whole genome shotgun (WGS) entry which is preliminary data.</text>
</comment>
<sequence>MGCCYVVLEEYRTTYTGCVRLTRVRLHDEEYGPVASQSQFSRTRLRPRHGRPFLSLRISCRVTGLHRKSSANGCVRLKVARKLHLV</sequence>
<name>A0A016SFI4_9BILA</name>
<evidence type="ECO:0000313" key="1">
    <source>
        <dbReference type="EMBL" id="EYB89034.1"/>
    </source>
</evidence>
<dbReference type="EMBL" id="JARK01001573">
    <property type="protein sequence ID" value="EYB89034.1"/>
    <property type="molecule type" value="Genomic_DNA"/>
</dbReference>
<organism evidence="1 2">
    <name type="scientific">Ancylostoma ceylanicum</name>
    <dbReference type="NCBI Taxonomy" id="53326"/>
    <lineage>
        <taxon>Eukaryota</taxon>
        <taxon>Metazoa</taxon>
        <taxon>Ecdysozoa</taxon>
        <taxon>Nematoda</taxon>
        <taxon>Chromadorea</taxon>
        <taxon>Rhabditida</taxon>
        <taxon>Rhabditina</taxon>
        <taxon>Rhabditomorpha</taxon>
        <taxon>Strongyloidea</taxon>
        <taxon>Ancylostomatidae</taxon>
        <taxon>Ancylostomatinae</taxon>
        <taxon>Ancylostoma</taxon>
    </lineage>
</organism>
<reference evidence="2" key="1">
    <citation type="journal article" date="2015" name="Nat. Genet.">
        <title>The genome and transcriptome of the zoonotic hookworm Ancylostoma ceylanicum identify infection-specific gene families.</title>
        <authorList>
            <person name="Schwarz E.M."/>
            <person name="Hu Y."/>
            <person name="Antoshechkin I."/>
            <person name="Miller M.M."/>
            <person name="Sternberg P.W."/>
            <person name="Aroian R.V."/>
        </authorList>
    </citation>
    <scope>NUCLEOTIDE SEQUENCE</scope>
    <source>
        <strain evidence="2">HY135</strain>
    </source>
</reference>
<evidence type="ECO:0000313" key="2">
    <source>
        <dbReference type="Proteomes" id="UP000024635"/>
    </source>
</evidence>
<proteinExistence type="predicted"/>
<protein>
    <submittedName>
        <fullName evidence="1">Uncharacterized protein</fullName>
    </submittedName>
</protein>
<accession>A0A016SFI4</accession>
<dbReference type="Proteomes" id="UP000024635">
    <property type="component" value="Unassembled WGS sequence"/>
</dbReference>
<keyword evidence="2" id="KW-1185">Reference proteome</keyword>